<reference evidence="1" key="1">
    <citation type="journal article" date="2015" name="Nature">
        <title>Complex archaea that bridge the gap between prokaryotes and eukaryotes.</title>
        <authorList>
            <person name="Spang A."/>
            <person name="Saw J.H."/>
            <person name="Jorgensen S.L."/>
            <person name="Zaremba-Niedzwiedzka K."/>
            <person name="Martijn J."/>
            <person name="Lind A.E."/>
            <person name="van Eijk R."/>
            <person name="Schleper C."/>
            <person name="Guy L."/>
            <person name="Ettema T.J."/>
        </authorList>
    </citation>
    <scope>NUCLEOTIDE SEQUENCE</scope>
</reference>
<dbReference type="AlphaFoldDB" id="A0A0F8Z597"/>
<sequence length="31" mass="3630">MEYLVTFTDGSMKVMLWEELFSILQFGDGEI</sequence>
<name>A0A0F8Z597_9ZZZZ</name>
<evidence type="ECO:0000313" key="1">
    <source>
        <dbReference type="EMBL" id="KKK88918.1"/>
    </source>
</evidence>
<dbReference type="EMBL" id="LAZR01049745">
    <property type="protein sequence ID" value="KKK88918.1"/>
    <property type="molecule type" value="Genomic_DNA"/>
</dbReference>
<proteinExistence type="predicted"/>
<feature type="non-terminal residue" evidence="1">
    <location>
        <position position="31"/>
    </location>
</feature>
<comment type="caution">
    <text evidence="1">The sequence shown here is derived from an EMBL/GenBank/DDBJ whole genome shotgun (WGS) entry which is preliminary data.</text>
</comment>
<organism evidence="1">
    <name type="scientific">marine sediment metagenome</name>
    <dbReference type="NCBI Taxonomy" id="412755"/>
    <lineage>
        <taxon>unclassified sequences</taxon>
        <taxon>metagenomes</taxon>
        <taxon>ecological metagenomes</taxon>
    </lineage>
</organism>
<accession>A0A0F8Z597</accession>
<protein>
    <submittedName>
        <fullName evidence="1">Uncharacterized protein</fullName>
    </submittedName>
</protein>
<gene>
    <name evidence="1" type="ORF">LCGC14_2738290</name>
</gene>